<keyword evidence="3" id="KW-0238">DNA-binding</keyword>
<reference evidence="6 7" key="1">
    <citation type="submission" date="2018-10" db="EMBL/GenBank/DDBJ databases">
        <title>Paraburkholderia sp. 7MK8-2, isolated from soil.</title>
        <authorList>
            <person name="Gao Z.-H."/>
            <person name="Qiu L.-H."/>
        </authorList>
    </citation>
    <scope>NUCLEOTIDE SEQUENCE [LARGE SCALE GENOMIC DNA]</scope>
    <source>
        <strain evidence="6 7">7MK8-2</strain>
    </source>
</reference>
<accession>A0A494XEX5</accession>
<evidence type="ECO:0000259" key="5">
    <source>
        <dbReference type="PROSITE" id="PS50931"/>
    </source>
</evidence>
<dbReference type="GO" id="GO:0003677">
    <property type="term" value="F:DNA binding"/>
    <property type="evidence" value="ECO:0007669"/>
    <property type="project" value="UniProtKB-KW"/>
</dbReference>
<evidence type="ECO:0000256" key="3">
    <source>
        <dbReference type="ARBA" id="ARBA00023125"/>
    </source>
</evidence>
<dbReference type="Proteomes" id="UP000280434">
    <property type="component" value="Unassembled WGS sequence"/>
</dbReference>
<organism evidence="6 7">
    <name type="scientific">Trinickia fusca</name>
    <dbReference type="NCBI Taxonomy" id="2419777"/>
    <lineage>
        <taxon>Bacteria</taxon>
        <taxon>Pseudomonadati</taxon>
        <taxon>Pseudomonadota</taxon>
        <taxon>Betaproteobacteria</taxon>
        <taxon>Burkholderiales</taxon>
        <taxon>Burkholderiaceae</taxon>
        <taxon>Trinickia</taxon>
    </lineage>
</organism>
<evidence type="ECO:0000256" key="1">
    <source>
        <dbReference type="ARBA" id="ARBA00009437"/>
    </source>
</evidence>
<evidence type="ECO:0000256" key="2">
    <source>
        <dbReference type="ARBA" id="ARBA00023015"/>
    </source>
</evidence>
<proteinExistence type="inferred from homology"/>
<feature type="domain" description="HTH lysR-type" evidence="5">
    <location>
        <begin position="7"/>
        <end position="64"/>
    </location>
</feature>
<dbReference type="FunFam" id="3.40.190.290:FF:000001">
    <property type="entry name" value="Transcriptional regulator, LysR family"/>
    <property type="match status" value="1"/>
</dbReference>
<dbReference type="InterPro" id="IPR036390">
    <property type="entry name" value="WH_DNA-bd_sf"/>
</dbReference>
<keyword evidence="7" id="KW-1185">Reference proteome</keyword>
<evidence type="ECO:0000313" key="7">
    <source>
        <dbReference type="Proteomes" id="UP000280434"/>
    </source>
</evidence>
<dbReference type="FunFam" id="1.10.10.10:FF:000001">
    <property type="entry name" value="LysR family transcriptional regulator"/>
    <property type="match status" value="1"/>
</dbReference>
<keyword evidence="2" id="KW-0805">Transcription regulation</keyword>
<dbReference type="SUPFAM" id="SSF53850">
    <property type="entry name" value="Periplasmic binding protein-like II"/>
    <property type="match status" value="1"/>
</dbReference>
<evidence type="ECO:0000256" key="4">
    <source>
        <dbReference type="ARBA" id="ARBA00023163"/>
    </source>
</evidence>
<comment type="caution">
    <text evidence="6">The sequence shown here is derived from an EMBL/GenBank/DDBJ whole genome shotgun (WGS) entry which is preliminary data.</text>
</comment>
<dbReference type="InterPro" id="IPR036388">
    <property type="entry name" value="WH-like_DNA-bd_sf"/>
</dbReference>
<dbReference type="AlphaFoldDB" id="A0A494XEX5"/>
<sequence length="304" mass="33490">MKPTTIDSLPALVSFAHVVAAGSLSAAARELDLPLSVVSKRLAQLETNLGVRLIQRTTRRQTLTEEGELFHAQVVRILDEVTQAEALVTARRQEVSGLLKMTAPRQFGRRRLTPLVAEFQRAHPKLAVQLELTDSIVDLIDGGYDLAIRFGSLDDSSLIATPLAPNFRVLCASPAYLAEFGVPRGPSDLAAHRCILNGDQPRAEWRFEGDEAISVRVTGASITNDGEAAHQFALEGAGIAFKSIWDVGDDLLEGRLRRVLPELSLSAAPLHAIYAHSKHLAPRVRVFVDFLRERLTNAWRWDRV</sequence>
<name>A0A494XEX5_9BURK</name>
<protein>
    <submittedName>
        <fullName evidence="6">LysR family transcriptional regulator</fullName>
    </submittedName>
</protein>
<dbReference type="SUPFAM" id="SSF46785">
    <property type="entry name" value="Winged helix' DNA-binding domain"/>
    <property type="match status" value="1"/>
</dbReference>
<dbReference type="InterPro" id="IPR005119">
    <property type="entry name" value="LysR_subst-bd"/>
</dbReference>
<dbReference type="PROSITE" id="PS50931">
    <property type="entry name" value="HTH_LYSR"/>
    <property type="match status" value="1"/>
</dbReference>
<dbReference type="Pfam" id="PF00126">
    <property type="entry name" value="HTH_1"/>
    <property type="match status" value="1"/>
</dbReference>
<comment type="similarity">
    <text evidence="1">Belongs to the LysR transcriptional regulatory family.</text>
</comment>
<dbReference type="Pfam" id="PF03466">
    <property type="entry name" value="LysR_substrate"/>
    <property type="match status" value="1"/>
</dbReference>
<dbReference type="EMBL" id="RBZV01000003">
    <property type="protein sequence ID" value="RKP49357.1"/>
    <property type="molecule type" value="Genomic_DNA"/>
</dbReference>
<dbReference type="OrthoDB" id="9786526at2"/>
<dbReference type="PANTHER" id="PTHR30537">
    <property type="entry name" value="HTH-TYPE TRANSCRIPTIONAL REGULATOR"/>
    <property type="match status" value="1"/>
</dbReference>
<dbReference type="RefSeq" id="WP_121277746.1">
    <property type="nucleotide sequence ID" value="NZ_RBZV01000003.1"/>
</dbReference>
<dbReference type="PANTHER" id="PTHR30537:SF5">
    <property type="entry name" value="HTH-TYPE TRANSCRIPTIONAL ACTIVATOR TTDR-RELATED"/>
    <property type="match status" value="1"/>
</dbReference>
<dbReference type="CDD" id="cd08422">
    <property type="entry name" value="PBP2_CrgA_like"/>
    <property type="match status" value="1"/>
</dbReference>
<dbReference type="Gene3D" id="1.10.10.10">
    <property type="entry name" value="Winged helix-like DNA-binding domain superfamily/Winged helix DNA-binding domain"/>
    <property type="match status" value="1"/>
</dbReference>
<dbReference type="InterPro" id="IPR058163">
    <property type="entry name" value="LysR-type_TF_proteobact-type"/>
</dbReference>
<evidence type="ECO:0000313" key="6">
    <source>
        <dbReference type="EMBL" id="RKP49357.1"/>
    </source>
</evidence>
<keyword evidence="4" id="KW-0804">Transcription</keyword>
<dbReference type="InterPro" id="IPR000847">
    <property type="entry name" value="LysR_HTH_N"/>
</dbReference>
<dbReference type="GO" id="GO:0003700">
    <property type="term" value="F:DNA-binding transcription factor activity"/>
    <property type="evidence" value="ECO:0007669"/>
    <property type="project" value="InterPro"/>
</dbReference>
<gene>
    <name evidence="6" type="ORF">D7S89_11370</name>
</gene>
<dbReference type="Gene3D" id="3.40.190.290">
    <property type="match status" value="1"/>
</dbReference>